<accession>A0A8J2XUP3</accession>
<evidence type="ECO:0000313" key="1">
    <source>
        <dbReference type="EMBL" id="GGB13796.1"/>
    </source>
</evidence>
<gene>
    <name evidence="1" type="ORF">GCM10011511_41900</name>
</gene>
<keyword evidence="2" id="KW-1185">Reference proteome</keyword>
<dbReference type="AlphaFoldDB" id="A0A8J2XUP3"/>
<sequence>MAHSLLFIVVYLSTTVLLVPLLARPFGRVPLVISRQHHLGPQNVLTCLLNRNYVRPRLKEIAEQTAIEMNREFPGTEINYLDASFPFIDKFPLFPHLSHNDGKKLDLSFCYLDSKTGLSTNNTPSFCGYGICEEPRPGERDQPCLCGQQGYWEYSLMRRIVPQHLKARLGLNYDKIRYHGCHAVRHDDHIHVQLQ</sequence>
<reference evidence="1" key="2">
    <citation type="submission" date="2020-09" db="EMBL/GenBank/DDBJ databases">
        <authorList>
            <person name="Sun Q."/>
            <person name="Zhou Y."/>
        </authorList>
    </citation>
    <scope>NUCLEOTIDE SEQUENCE</scope>
    <source>
        <strain evidence="1">CGMCC 1.15448</strain>
    </source>
</reference>
<name>A0A8J2XUP3_9BACT</name>
<evidence type="ECO:0000313" key="2">
    <source>
        <dbReference type="Proteomes" id="UP000607559"/>
    </source>
</evidence>
<organism evidence="1 2">
    <name type="scientific">Puia dinghuensis</name>
    <dbReference type="NCBI Taxonomy" id="1792502"/>
    <lineage>
        <taxon>Bacteria</taxon>
        <taxon>Pseudomonadati</taxon>
        <taxon>Bacteroidota</taxon>
        <taxon>Chitinophagia</taxon>
        <taxon>Chitinophagales</taxon>
        <taxon>Chitinophagaceae</taxon>
        <taxon>Puia</taxon>
    </lineage>
</organism>
<reference evidence="1" key="1">
    <citation type="journal article" date="2014" name="Int. J. Syst. Evol. Microbiol.">
        <title>Complete genome sequence of Corynebacterium casei LMG S-19264T (=DSM 44701T), isolated from a smear-ripened cheese.</title>
        <authorList>
            <consortium name="US DOE Joint Genome Institute (JGI-PGF)"/>
            <person name="Walter F."/>
            <person name="Albersmeier A."/>
            <person name="Kalinowski J."/>
            <person name="Ruckert C."/>
        </authorList>
    </citation>
    <scope>NUCLEOTIDE SEQUENCE</scope>
    <source>
        <strain evidence="1">CGMCC 1.15448</strain>
    </source>
</reference>
<dbReference type="InterPro" id="IPR009045">
    <property type="entry name" value="Zn_M74/Hedgehog-like"/>
</dbReference>
<dbReference type="EMBL" id="BMJC01000004">
    <property type="protein sequence ID" value="GGB13796.1"/>
    <property type="molecule type" value="Genomic_DNA"/>
</dbReference>
<comment type="caution">
    <text evidence="1">The sequence shown here is derived from an EMBL/GenBank/DDBJ whole genome shotgun (WGS) entry which is preliminary data.</text>
</comment>
<proteinExistence type="predicted"/>
<dbReference type="Proteomes" id="UP000607559">
    <property type="component" value="Unassembled WGS sequence"/>
</dbReference>
<dbReference type="Gene3D" id="3.30.1380.10">
    <property type="match status" value="1"/>
</dbReference>
<protein>
    <submittedName>
        <fullName evidence="1">Uncharacterized protein</fullName>
    </submittedName>
</protein>